<evidence type="ECO:0000256" key="1">
    <source>
        <dbReference type="SAM" id="SignalP"/>
    </source>
</evidence>
<dbReference type="EMBL" id="CAJVCH010535947">
    <property type="protein sequence ID" value="CAG7825361.1"/>
    <property type="molecule type" value="Genomic_DNA"/>
</dbReference>
<feature type="non-terminal residue" evidence="2">
    <location>
        <position position="1"/>
    </location>
</feature>
<accession>A0A8J2L164</accession>
<keyword evidence="3" id="KW-1185">Reference proteome</keyword>
<reference evidence="2" key="1">
    <citation type="submission" date="2021-06" db="EMBL/GenBank/DDBJ databases">
        <authorList>
            <person name="Hodson N. C."/>
            <person name="Mongue J. A."/>
            <person name="Jaron S. K."/>
        </authorList>
    </citation>
    <scope>NUCLEOTIDE SEQUENCE</scope>
</reference>
<feature type="chain" id="PRO_5035292531" evidence="1">
    <location>
        <begin position="20"/>
        <end position="57"/>
    </location>
</feature>
<organism evidence="2 3">
    <name type="scientific">Allacma fusca</name>
    <dbReference type="NCBI Taxonomy" id="39272"/>
    <lineage>
        <taxon>Eukaryota</taxon>
        <taxon>Metazoa</taxon>
        <taxon>Ecdysozoa</taxon>
        <taxon>Arthropoda</taxon>
        <taxon>Hexapoda</taxon>
        <taxon>Collembola</taxon>
        <taxon>Symphypleona</taxon>
        <taxon>Sminthuridae</taxon>
        <taxon>Allacma</taxon>
    </lineage>
</organism>
<name>A0A8J2L164_9HEXA</name>
<dbReference type="AlphaFoldDB" id="A0A8J2L164"/>
<keyword evidence="1" id="KW-0732">Signal</keyword>
<dbReference type="Proteomes" id="UP000708208">
    <property type="component" value="Unassembled WGS sequence"/>
</dbReference>
<evidence type="ECO:0000313" key="3">
    <source>
        <dbReference type="Proteomes" id="UP000708208"/>
    </source>
</evidence>
<feature type="signal peptide" evidence="1">
    <location>
        <begin position="1"/>
        <end position="19"/>
    </location>
</feature>
<comment type="caution">
    <text evidence="2">The sequence shown here is derived from an EMBL/GenBank/DDBJ whole genome shotgun (WGS) entry which is preliminary data.</text>
</comment>
<gene>
    <name evidence="2" type="ORF">AFUS01_LOCUS35475</name>
</gene>
<evidence type="ECO:0000313" key="2">
    <source>
        <dbReference type="EMBL" id="CAG7825361.1"/>
    </source>
</evidence>
<protein>
    <submittedName>
        <fullName evidence="2">Uncharacterized protein</fullName>
    </submittedName>
</protein>
<sequence length="57" mass="6273">MIFVVLATGFLLVIHPVDPVTPPGNVVLENAPTVLFTCVIPLNELSINEHSQKWFTT</sequence>
<proteinExistence type="predicted"/>